<dbReference type="EMBL" id="JABFAD010000004">
    <property type="protein sequence ID" value="MBA0795837.1"/>
    <property type="molecule type" value="Genomic_DNA"/>
</dbReference>
<evidence type="ECO:0008006" key="3">
    <source>
        <dbReference type="Google" id="ProtNLM"/>
    </source>
</evidence>
<organism evidence="1 2">
    <name type="scientific">Gossypium harknessii</name>
    <dbReference type="NCBI Taxonomy" id="34285"/>
    <lineage>
        <taxon>Eukaryota</taxon>
        <taxon>Viridiplantae</taxon>
        <taxon>Streptophyta</taxon>
        <taxon>Embryophyta</taxon>
        <taxon>Tracheophyta</taxon>
        <taxon>Spermatophyta</taxon>
        <taxon>Magnoliopsida</taxon>
        <taxon>eudicotyledons</taxon>
        <taxon>Gunneridae</taxon>
        <taxon>Pentapetalae</taxon>
        <taxon>rosids</taxon>
        <taxon>malvids</taxon>
        <taxon>Malvales</taxon>
        <taxon>Malvaceae</taxon>
        <taxon>Malvoideae</taxon>
        <taxon>Gossypium</taxon>
    </lineage>
</organism>
<dbReference type="PANTHER" id="PTHR46033:SF8">
    <property type="entry name" value="PROTEIN MAINTENANCE OF MERISTEMS-LIKE"/>
    <property type="match status" value="1"/>
</dbReference>
<evidence type="ECO:0000313" key="2">
    <source>
        <dbReference type="Proteomes" id="UP000593560"/>
    </source>
</evidence>
<dbReference type="InterPro" id="IPR044824">
    <property type="entry name" value="MAIN-like"/>
</dbReference>
<sequence length="237" mass="27690">AEDQNLQCHICNLPGPPSLFIEPYLREVGFWNVALVGQGCKLDSKLISTLVERWRSETHTFHLLLYYHSEGHAFTVGVTRGWFWRCFMEVRLKWLGHEELSRHWMRIQLKSKENETLGQTFFRSSKVPLVVYATIEMHETDRVLRQFRFQQLIPVAPQDLDVCILSTCGGQMRIKLACDLEYMSWFKIHGKPYLYGEEARRQHPHRSYVRLECNTSGNVLHAYAISTSNNDDADNDV</sequence>
<dbReference type="PANTHER" id="PTHR46033">
    <property type="entry name" value="PROTEIN MAIN-LIKE 2"/>
    <property type="match status" value="1"/>
</dbReference>
<dbReference type="AlphaFoldDB" id="A0A7J9GE34"/>
<feature type="non-terminal residue" evidence="1">
    <location>
        <position position="237"/>
    </location>
</feature>
<protein>
    <recommendedName>
        <fullName evidence="3">Aminotransferase-like plant mobile domain-containing protein</fullName>
    </recommendedName>
</protein>
<dbReference type="Proteomes" id="UP000593560">
    <property type="component" value="Unassembled WGS sequence"/>
</dbReference>
<gene>
    <name evidence="1" type="ORF">Gohar_006668</name>
</gene>
<accession>A0A7J9GE34</accession>
<keyword evidence="2" id="KW-1185">Reference proteome</keyword>
<dbReference type="GO" id="GO:0010073">
    <property type="term" value="P:meristem maintenance"/>
    <property type="evidence" value="ECO:0007669"/>
    <property type="project" value="InterPro"/>
</dbReference>
<proteinExistence type="predicted"/>
<reference evidence="1 2" key="1">
    <citation type="journal article" date="2019" name="Genome Biol. Evol.">
        <title>Insights into the evolution of the New World diploid cottons (Gossypium, subgenus Houzingenia) based on genome sequencing.</title>
        <authorList>
            <person name="Grover C.E."/>
            <person name="Arick M.A. 2nd"/>
            <person name="Thrash A."/>
            <person name="Conover J.L."/>
            <person name="Sanders W.S."/>
            <person name="Peterson D.G."/>
            <person name="Frelichowski J.E."/>
            <person name="Scheffler J.A."/>
            <person name="Scheffler B.E."/>
            <person name="Wendel J.F."/>
        </authorList>
    </citation>
    <scope>NUCLEOTIDE SEQUENCE [LARGE SCALE GENOMIC DNA]</scope>
    <source>
        <strain evidence="1">0</strain>
        <tissue evidence="1">Leaf</tissue>
    </source>
</reference>
<name>A0A7J9GE34_9ROSI</name>
<evidence type="ECO:0000313" key="1">
    <source>
        <dbReference type="EMBL" id="MBA0795837.1"/>
    </source>
</evidence>
<comment type="caution">
    <text evidence="1">The sequence shown here is derived from an EMBL/GenBank/DDBJ whole genome shotgun (WGS) entry which is preliminary data.</text>
</comment>